<dbReference type="Pfam" id="PF01408">
    <property type="entry name" value="GFO_IDH_MocA"/>
    <property type="match status" value="1"/>
</dbReference>
<comment type="similarity">
    <text evidence="1">Belongs to the Gfo/Idh/MocA family.</text>
</comment>
<keyword evidence="5" id="KW-1185">Reference proteome</keyword>
<reference evidence="4 5" key="1">
    <citation type="submission" date="2019-07" db="EMBL/GenBank/DDBJ databases">
        <authorList>
            <person name="Kim J."/>
        </authorList>
    </citation>
    <scope>NUCLEOTIDE SEQUENCE [LARGE SCALE GENOMIC DNA]</scope>
    <source>
        <strain evidence="4 5">JC52</strain>
    </source>
</reference>
<gene>
    <name evidence="4" type="ORF">FPZ49_33960</name>
</gene>
<evidence type="ECO:0000313" key="4">
    <source>
        <dbReference type="EMBL" id="TVX99383.1"/>
    </source>
</evidence>
<dbReference type="GO" id="GO:0000166">
    <property type="term" value="F:nucleotide binding"/>
    <property type="evidence" value="ECO:0007669"/>
    <property type="project" value="InterPro"/>
</dbReference>
<dbReference type="AlphaFoldDB" id="A0A559JHN2"/>
<dbReference type="Gene3D" id="3.40.50.720">
    <property type="entry name" value="NAD(P)-binding Rossmann-like Domain"/>
    <property type="match status" value="1"/>
</dbReference>
<evidence type="ECO:0000313" key="5">
    <source>
        <dbReference type="Proteomes" id="UP000317036"/>
    </source>
</evidence>
<protein>
    <submittedName>
        <fullName evidence="4">Gfo/Idh/MocA family oxidoreductase</fullName>
    </submittedName>
</protein>
<dbReference type="InterPro" id="IPR051317">
    <property type="entry name" value="Gfo/Idh/MocA_oxidoreduct"/>
</dbReference>
<evidence type="ECO:0000259" key="3">
    <source>
        <dbReference type="Pfam" id="PF02894"/>
    </source>
</evidence>
<sequence>MRKIKVGLIGLGEVAQITHLPILESLAHRYEIAAICDISQQLLAAIGERYNVSNRYTDAAELTKQADLDAVFVLNSDEYHAECAIAALEQKKHVFLEKPICLTLKDAERMIRARDEAGVQVMIGYMRRFAPAYVSAVQEVKQLGKINYARIRDIIGANRLIIEQSSNVLRPNDLPKDAIADKQERAQRMVREAIGDSAVEFQTAYRLLCGLGSHDLSAMREILGFPKRVVSASQWNGGRFMNAILEFEGFNATFEMGVDQQRRFDAHIQIYGDQKAITIQYDTPYIRHLPTTKITEETAGEAFHRTVDRPSFKDAYTVELEYFHDVVTEGVAPKTTIEDSMEDLKLFAMLIEAMKASAPAK</sequence>
<dbReference type="InterPro" id="IPR036291">
    <property type="entry name" value="NAD(P)-bd_dom_sf"/>
</dbReference>
<dbReference type="Proteomes" id="UP000317036">
    <property type="component" value="Unassembled WGS sequence"/>
</dbReference>
<dbReference type="SUPFAM" id="SSF55347">
    <property type="entry name" value="Glyceraldehyde-3-phosphate dehydrogenase-like, C-terminal domain"/>
    <property type="match status" value="1"/>
</dbReference>
<dbReference type="SUPFAM" id="SSF51735">
    <property type="entry name" value="NAD(P)-binding Rossmann-fold domains"/>
    <property type="match status" value="1"/>
</dbReference>
<dbReference type="OrthoDB" id="9815825at2"/>
<evidence type="ECO:0000259" key="2">
    <source>
        <dbReference type="Pfam" id="PF01408"/>
    </source>
</evidence>
<comment type="caution">
    <text evidence="4">The sequence shown here is derived from an EMBL/GenBank/DDBJ whole genome shotgun (WGS) entry which is preliminary data.</text>
</comment>
<dbReference type="InterPro" id="IPR000683">
    <property type="entry name" value="Gfo/Idh/MocA-like_OxRdtase_N"/>
</dbReference>
<evidence type="ECO:0000256" key="1">
    <source>
        <dbReference type="ARBA" id="ARBA00010928"/>
    </source>
</evidence>
<accession>A0A559JHN2</accession>
<dbReference type="EMBL" id="VNJI01000083">
    <property type="protein sequence ID" value="TVX99383.1"/>
    <property type="molecule type" value="Genomic_DNA"/>
</dbReference>
<dbReference type="InterPro" id="IPR004104">
    <property type="entry name" value="Gfo/Idh/MocA-like_OxRdtase_C"/>
</dbReference>
<organism evidence="4 5">
    <name type="scientific">Paenibacillus cremeus</name>
    <dbReference type="NCBI Taxonomy" id="2163881"/>
    <lineage>
        <taxon>Bacteria</taxon>
        <taxon>Bacillati</taxon>
        <taxon>Bacillota</taxon>
        <taxon>Bacilli</taxon>
        <taxon>Bacillales</taxon>
        <taxon>Paenibacillaceae</taxon>
        <taxon>Paenibacillus</taxon>
    </lineage>
</organism>
<dbReference type="Pfam" id="PF02894">
    <property type="entry name" value="GFO_IDH_MocA_C"/>
    <property type="match status" value="1"/>
</dbReference>
<dbReference type="RefSeq" id="WP_144854943.1">
    <property type="nucleotide sequence ID" value="NZ_VNJI01000083.1"/>
</dbReference>
<name>A0A559JHN2_9BACL</name>
<feature type="domain" description="Gfo/Idh/MocA-like oxidoreductase C-terminal" evidence="3">
    <location>
        <begin position="208"/>
        <end position="359"/>
    </location>
</feature>
<feature type="domain" description="Gfo/Idh/MocA-like oxidoreductase N-terminal" evidence="2">
    <location>
        <begin position="4"/>
        <end position="125"/>
    </location>
</feature>
<dbReference type="PANTHER" id="PTHR43708">
    <property type="entry name" value="CONSERVED EXPRESSED OXIDOREDUCTASE (EUROFUNG)"/>
    <property type="match status" value="1"/>
</dbReference>
<dbReference type="Gene3D" id="3.30.360.10">
    <property type="entry name" value="Dihydrodipicolinate Reductase, domain 2"/>
    <property type="match status" value="1"/>
</dbReference>
<dbReference type="PANTHER" id="PTHR43708:SF4">
    <property type="entry name" value="OXIDOREDUCTASE YCEM-RELATED"/>
    <property type="match status" value="1"/>
</dbReference>
<proteinExistence type="inferred from homology"/>